<reference evidence="2 3" key="1">
    <citation type="journal article" date="2015" name="BMC Genomics">
        <title>Gene expression during zombie ant biting behavior reflects the complexity underlying fungal parasitic behavioral manipulation.</title>
        <authorList>
            <person name="de Bekker C."/>
            <person name="Ohm R.A."/>
            <person name="Loreto R.G."/>
            <person name="Sebastian A."/>
            <person name="Albert I."/>
            <person name="Merrow M."/>
            <person name="Brachmann A."/>
            <person name="Hughes D.P."/>
        </authorList>
    </citation>
    <scope>NUCLEOTIDE SEQUENCE [LARGE SCALE GENOMIC DNA]</scope>
    <source>
        <strain evidence="2 3">SC16a</strain>
    </source>
</reference>
<keyword evidence="3" id="KW-1185">Reference proteome</keyword>
<dbReference type="OrthoDB" id="66510at2759"/>
<dbReference type="EMBL" id="LAZP02000191">
    <property type="protein sequence ID" value="PFH59546.1"/>
    <property type="molecule type" value="Genomic_DNA"/>
</dbReference>
<reference evidence="2 3" key="2">
    <citation type="journal article" date="2017" name="Sci. Rep.">
        <title>Ant-infecting Ophiocordyceps genomes reveal a high diversity of potential behavioral manipulation genes and a possible major role for enterotoxins.</title>
        <authorList>
            <person name="de Bekker C."/>
            <person name="Ohm R.A."/>
            <person name="Evans H.C."/>
            <person name="Brachmann A."/>
            <person name="Hughes D.P."/>
        </authorList>
    </citation>
    <scope>NUCLEOTIDE SEQUENCE [LARGE SCALE GENOMIC DNA]</scope>
    <source>
        <strain evidence="2 3">SC16a</strain>
    </source>
</reference>
<accession>A0A2A9PFD6</accession>
<feature type="compositionally biased region" description="Basic and acidic residues" evidence="1">
    <location>
        <begin position="306"/>
        <end position="318"/>
    </location>
</feature>
<dbReference type="GO" id="GO:0043291">
    <property type="term" value="C:RAVE complex"/>
    <property type="evidence" value="ECO:0007669"/>
    <property type="project" value="TreeGrafter"/>
</dbReference>
<comment type="caution">
    <text evidence="2">The sequence shown here is derived from an EMBL/GenBank/DDBJ whole genome shotgun (WGS) entry which is preliminary data.</text>
</comment>
<protein>
    <recommendedName>
        <fullName evidence="4">37S ribosomal protein rsm22</fullName>
    </recommendedName>
</protein>
<dbReference type="AlphaFoldDB" id="A0A2A9PFD6"/>
<evidence type="ECO:0000313" key="3">
    <source>
        <dbReference type="Proteomes" id="UP000037136"/>
    </source>
</evidence>
<evidence type="ECO:0000313" key="2">
    <source>
        <dbReference type="EMBL" id="PFH59546.1"/>
    </source>
</evidence>
<dbReference type="PANTHER" id="PTHR13618">
    <property type="entry name" value="LEUCINE ZIPPER CONTAINING TRANSCRIPTION FACTOR LZF1"/>
    <property type="match status" value="1"/>
</dbReference>
<dbReference type="Pfam" id="PF10259">
    <property type="entry name" value="Rogdi_lz"/>
    <property type="match status" value="1"/>
</dbReference>
<evidence type="ECO:0008006" key="4">
    <source>
        <dbReference type="Google" id="ProtNLM"/>
    </source>
</evidence>
<dbReference type="InterPro" id="IPR028241">
    <property type="entry name" value="RAVE2/Rogdi"/>
</dbReference>
<evidence type="ECO:0000256" key="1">
    <source>
        <dbReference type="SAM" id="MobiDB-lite"/>
    </source>
</evidence>
<organism evidence="2 3">
    <name type="scientific">Ophiocordyceps unilateralis</name>
    <name type="common">Zombie-ant fungus</name>
    <name type="synonym">Torrubia unilateralis</name>
    <dbReference type="NCBI Taxonomy" id="268505"/>
    <lineage>
        <taxon>Eukaryota</taxon>
        <taxon>Fungi</taxon>
        <taxon>Dikarya</taxon>
        <taxon>Ascomycota</taxon>
        <taxon>Pezizomycotina</taxon>
        <taxon>Sordariomycetes</taxon>
        <taxon>Hypocreomycetidae</taxon>
        <taxon>Hypocreales</taxon>
        <taxon>Ophiocordycipitaceae</taxon>
        <taxon>Ophiocordyceps</taxon>
    </lineage>
</organism>
<proteinExistence type="predicted"/>
<feature type="region of interest" description="Disordered" evidence="1">
    <location>
        <begin position="298"/>
        <end position="325"/>
    </location>
</feature>
<name>A0A2A9PFD6_OPHUN</name>
<feature type="compositionally biased region" description="Basic and acidic residues" evidence="1">
    <location>
        <begin position="1"/>
        <end position="13"/>
    </location>
</feature>
<dbReference type="PANTHER" id="PTHR13618:SF1">
    <property type="entry name" value="PROTEIN ROGDI HOMOLOG"/>
    <property type="match status" value="1"/>
</dbReference>
<feature type="region of interest" description="Disordered" evidence="1">
    <location>
        <begin position="1"/>
        <end position="52"/>
    </location>
</feature>
<gene>
    <name evidence="2" type="ORF">XA68_12213</name>
</gene>
<dbReference type="Proteomes" id="UP000037136">
    <property type="component" value="Unassembled WGS sequence"/>
</dbReference>
<sequence>MTAHHVEAARDSSKSGILLLTRTSSPPRLPIALPTLSRRKSPSQDGNGPDRFSAAAMSLVPDLWPPISDSELQRSKAETLKRELVWITDETIKACRELKHGLDDCYALLAPIDPGSTLVMSTPRNEKVKGTMTRVGSRLVKGSLNLQLRTTPAFTIYVAPASPIHVHALDDLHTHLSQSIDLLSLTLARDPPHDPPSVASTLALISDSLAESMTLLKGPPLNRPDASWQTSSCPPHHFSPPLPANFSFHIGLQESCIVLVLRTLEPVNAPVHLGTKLGLAIGTVRRIEHDEMDLVFRYHPSGDGTAEPKRGGSRRGLDSAESAASNGAQDVYVREKVRVESADPSLISLQSKLGYLNNMLCQTRRNLATVMAVADVDS</sequence>
<dbReference type="STRING" id="268505.A0A2A9PFD6"/>